<dbReference type="SUPFAM" id="SSF51569">
    <property type="entry name" value="Aldolase"/>
    <property type="match status" value="1"/>
</dbReference>
<keyword evidence="6" id="KW-0670">Pyruvate</keyword>
<dbReference type="GO" id="GO:0046951">
    <property type="term" value="P:ketone body biosynthetic process"/>
    <property type="evidence" value="ECO:0007669"/>
    <property type="project" value="TreeGrafter"/>
</dbReference>
<evidence type="ECO:0000256" key="4">
    <source>
        <dbReference type="SAM" id="MobiDB-lite"/>
    </source>
</evidence>
<accession>I3V2P1</accession>
<organism evidence="6 7">
    <name type="scientific">Pseudomonas putida ND6</name>
    <dbReference type="NCBI Taxonomy" id="231023"/>
    <lineage>
        <taxon>Bacteria</taxon>
        <taxon>Pseudomonadati</taxon>
        <taxon>Pseudomonadota</taxon>
        <taxon>Gammaproteobacteria</taxon>
        <taxon>Pseudomonadales</taxon>
        <taxon>Pseudomonadaceae</taxon>
        <taxon>Pseudomonas</taxon>
    </lineage>
</organism>
<dbReference type="KEGG" id="ppi:YSA_09661"/>
<evidence type="ECO:0000313" key="6">
    <source>
        <dbReference type="EMBL" id="AFK72012.1"/>
    </source>
</evidence>
<dbReference type="HOGENOM" id="CLU_849575_0_0_6"/>
<proteinExistence type="inferred from homology"/>
<evidence type="ECO:0000256" key="2">
    <source>
        <dbReference type="ARBA" id="ARBA00022723"/>
    </source>
</evidence>
<keyword evidence="2" id="KW-0479">Metal-binding</keyword>
<dbReference type="AlphaFoldDB" id="I3V2P1"/>
<comment type="similarity">
    <text evidence="1">Belongs to the HMG-CoA lyase family.</text>
</comment>
<name>I3V2P1_PSEPU</name>
<dbReference type="PANTHER" id="PTHR42738">
    <property type="entry name" value="HYDROXYMETHYLGLUTARYL-COA LYASE"/>
    <property type="match status" value="1"/>
</dbReference>
<dbReference type="GO" id="GO:0006552">
    <property type="term" value="P:L-leucine catabolic process"/>
    <property type="evidence" value="ECO:0007669"/>
    <property type="project" value="TreeGrafter"/>
</dbReference>
<dbReference type="Proteomes" id="UP000005268">
    <property type="component" value="Chromosome"/>
</dbReference>
<dbReference type="GO" id="GO:0046872">
    <property type="term" value="F:metal ion binding"/>
    <property type="evidence" value="ECO:0007669"/>
    <property type="project" value="UniProtKB-KW"/>
</dbReference>
<dbReference type="InterPro" id="IPR043594">
    <property type="entry name" value="HMGL"/>
</dbReference>
<dbReference type="InterPro" id="IPR000891">
    <property type="entry name" value="PYR_CT"/>
</dbReference>
<sequence>MTMAPAQAVKVFEVGPRDGLQNERQPLSVAARVSLIGALASTGLRHIEAGAFVSPRWVPQMAGSEEVLRQLPNDDGVRYAGLVPNLQGFQAAQRAGCREVAVFAAASEAFSRNNINCSIDDSFERFIPVLQAARQASVRVRGYVSCVLGCPFSGAVTPEAVAKVARRLHELGCYEISLGDTIGAGRTQPRSCSSTARSTCRWQRWPAISTIPGAWPSPMFMPRWRKVYAPSTVRSQALAAAPTRLVPAATWPRKICCTCCTAWATAPVSTWRPWHGLACTSAPSWAPPTAPAPASPWRQGASASTDCACSSRTITTSPQGQEKTNDP</sequence>
<evidence type="ECO:0000259" key="5">
    <source>
        <dbReference type="Pfam" id="PF00682"/>
    </source>
</evidence>
<dbReference type="GO" id="GO:0004419">
    <property type="term" value="F:hydroxymethylglutaryl-CoA lyase activity"/>
    <property type="evidence" value="ECO:0007669"/>
    <property type="project" value="TreeGrafter"/>
</dbReference>
<protein>
    <submittedName>
        <fullName evidence="6">Pyruvate carboxyltransferase</fullName>
    </submittedName>
</protein>
<dbReference type="CDD" id="cd07938">
    <property type="entry name" value="DRE_TIM_HMGL"/>
    <property type="match status" value="1"/>
</dbReference>
<evidence type="ECO:0000256" key="3">
    <source>
        <dbReference type="ARBA" id="ARBA00023239"/>
    </source>
</evidence>
<dbReference type="Gene3D" id="3.20.20.70">
    <property type="entry name" value="Aldolase class I"/>
    <property type="match status" value="1"/>
</dbReference>
<dbReference type="PANTHER" id="PTHR42738:SF7">
    <property type="entry name" value="HYDROXYMETHYLGLUTARYL-COA LYASE"/>
    <property type="match status" value="1"/>
</dbReference>
<feature type="domain" description="Pyruvate carboxyltransferase" evidence="5">
    <location>
        <begin position="9"/>
        <end position="186"/>
    </location>
</feature>
<keyword evidence="6" id="KW-0808">Transferase</keyword>
<dbReference type="Pfam" id="PF00682">
    <property type="entry name" value="HMGL-like"/>
    <property type="match status" value="1"/>
</dbReference>
<keyword evidence="3" id="KW-0456">Lyase</keyword>
<dbReference type="GO" id="GO:0016740">
    <property type="term" value="F:transferase activity"/>
    <property type="evidence" value="ECO:0007669"/>
    <property type="project" value="UniProtKB-KW"/>
</dbReference>
<dbReference type="EMBL" id="CP003588">
    <property type="protein sequence ID" value="AFK72012.1"/>
    <property type="molecule type" value="Genomic_DNA"/>
</dbReference>
<feature type="compositionally biased region" description="Polar residues" evidence="4">
    <location>
        <begin position="301"/>
        <end position="327"/>
    </location>
</feature>
<dbReference type="InterPro" id="IPR013785">
    <property type="entry name" value="Aldolase_TIM"/>
</dbReference>
<gene>
    <name evidence="6" type="ORF">YSA_09661</name>
</gene>
<feature type="region of interest" description="Disordered" evidence="4">
    <location>
        <begin position="288"/>
        <end position="327"/>
    </location>
</feature>
<dbReference type="NCBIfam" id="NF004283">
    <property type="entry name" value="PRK05692.1"/>
    <property type="match status" value="1"/>
</dbReference>
<reference evidence="6 7" key="1">
    <citation type="journal article" date="2012" name="J. Bacteriol.">
        <title>Complete Genome Sequence of the Naphthalene-Degrading Pseudomonas putida Strain ND6.</title>
        <authorList>
            <person name="Li S."/>
            <person name="Zhao H."/>
            <person name="Li Y."/>
            <person name="Niu S."/>
            <person name="Cai B."/>
        </authorList>
    </citation>
    <scope>NUCLEOTIDE SEQUENCE [LARGE SCALE GENOMIC DNA]</scope>
    <source>
        <strain evidence="6 7">ND6</strain>
    </source>
</reference>
<evidence type="ECO:0000313" key="7">
    <source>
        <dbReference type="Proteomes" id="UP000005268"/>
    </source>
</evidence>
<evidence type="ECO:0000256" key="1">
    <source>
        <dbReference type="ARBA" id="ARBA00009405"/>
    </source>
</evidence>